<dbReference type="SUPFAM" id="SSF56784">
    <property type="entry name" value="HAD-like"/>
    <property type="match status" value="1"/>
</dbReference>
<protein>
    <submittedName>
        <fullName evidence="1">Uncharacterized protein</fullName>
    </submittedName>
</protein>
<name>A0ABR9DYU2_9GAMM</name>
<comment type="caution">
    <text evidence="1">The sequence shown here is derived from an EMBL/GenBank/DDBJ whole genome shotgun (WGS) entry which is preliminary data.</text>
</comment>
<dbReference type="InterPro" id="IPR036412">
    <property type="entry name" value="HAD-like_sf"/>
</dbReference>
<sequence>MPKYQTVCCKINHERSTRPSVLSALKEQGTVLAVATGKGRGGLDRLLDQSQLRHFFSATRTSIVKALSRYAASVA</sequence>
<proteinExistence type="predicted"/>
<organism evidence="1 2">
    <name type="scientific">Pseudoalteromonas aliena SW19</name>
    <dbReference type="NCBI Taxonomy" id="1314866"/>
    <lineage>
        <taxon>Bacteria</taxon>
        <taxon>Pseudomonadati</taxon>
        <taxon>Pseudomonadota</taxon>
        <taxon>Gammaproteobacteria</taxon>
        <taxon>Alteromonadales</taxon>
        <taxon>Pseudoalteromonadaceae</taxon>
        <taxon>Pseudoalteromonas</taxon>
    </lineage>
</organism>
<dbReference type="InterPro" id="IPR023214">
    <property type="entry name" value="HAD_sf"/>
</dbReference>
<dbReference type="EMBL" id="AQGU01000025">
    <property type="protein sequence ID" value="MBE0359537.1"/>
    <property type="molecule type" value="Genomic_DNA"/>
</dbReference>
<keyword evidence="2" id="KW-1185">Reference proteome</keyword>
<gene>
    <name evidence="1" type="ORF">PALI_a0807</name>
</gene>
<evidence type="ECO:0000313" key="2">
    <source>
        <dbReference type="Proteomes" id="UP000648482"/>
    </source>
</evidence>
<accession>A0ABR9DYU2</accession>
<dbReference type="Gene3D" id="3.40.50.1000">
    <property type="entry name" value="HAD superfamily/HAD-like"/>
    <property type="match status" value="1"/>
</dbReference>
<reference evidence="1 2" key="1">
    <citation type="submission" date="2015-06" db="EMBL/GenBank/DDBJ databases">
        <title>Genome sequence of Pseudoalteromonas aliena.</title>
        <authorList>
            <person name="Xie B.-B."/>
            <person name="Rong J.-C."/>
            <person name="Qin Q.-L."/>
            <person name="Zhang Y.-Z."/>
        </authorList>
    </citation>
    <scope>NUCLEOTIDE SEQUENCE [LARGE SCALE GENOMIC DNA]</scope>
    <source>
        <strain evidence="1 2">SW19</strain>
    </source>
</reference>
<dbReference type="Proteomes" id="UP000648482">
    <property type="component" value="Unassembled WGS sequence"/>
</dbReference>
<evidence type="ECO:0000313" key="1">
    <source>
        <dbReference type="EMBL" id="MBE0359537.1"/>
    </source>
</evidence>